<gene>
    <name evidence="6" type="ORF">MNB_SUP05-SYMBIONT-7-649</name>
</gene>
<proteinExistence type="inferred from homology"/>
<accession>A0A1W1E2P3</accession>
<sequence length="223" mass="24515">MTMLIQLKQITKTFGTGVTKVNALKGINLEIEAGAFTAVSGPSGSGKSTLLNIIGLLDDASAGDYYFDGVKINNKDENYINHLRAFDLGFIFQDFNLLPVLTALENVEMSALASISDAKKRRIQAQYFLEQVGLKEKMNAFPHQLSGGQQQRVSVARSLMGESKLILADEPTANLDSENTFILIDLMKKLNQELGTAFLFSTHDDRLLDKVNNTINLLDGELV</sequence>
<dbReference type="GO" id="GO:0016887">
    <property type="term" value="F:ATP hydrolysis activity"/>
    <property type="evidence" value="ECO:0007669"/>
    <property type="project" value="InterPro"/>
</dbReference>
<dbReference type="GO" id="GO:0098796">
    <property type="term" value="C:membrane protein complex"/>
    <property type="evidence" value="ECO:0007669"/>
    <property type="project" value="UniProtKB-ARBA"/>
</dbReference>
<keyword evidence="4 6" id="KW-0067">ATP-binding</keyword>
<dbReference type="PROSITE" id="PS50893">
    <property type="entry name" value="ABC_TRANSPORTER_2"/>
    <property type="match status" value="1"/>
</dbReference>
<evidence type="ECO:0000256" key="3">
    <source>
        <dbReference type="ARBA" id="ARBA00022741"/>
    </source>
</evidence>
<protein>
    <submittedName>
        <fullName evidence="6">ABC transporter, ATP-binding protein</fullName>
    </submittedName>
</protein>
<dbReference type="InterPro" id="IPR027417">
    <property type="entry name" value="P-loop_NTPase"/>
</dbReference>
<dbReference type="Pfam" id="PF00005">
    <property type="entry name" value="ABC_tran"/>
    <property type="match status" value="1"/>
</dbReference>
<reference evidence="6" key="1">
    <citation type="submission" date="2016-10" db="EMBL/GenBank/DDBJ databases">
        <authorList>
            <person name="de Groot N.N."/>
        </authorList>
    </citation>
    <scope>NUCLEOTIDE SEQUENCE</scope>
</reference>
<dbReference type="InterPro" id="IPR003439">
    <property type="entry name" value="ABC_transporter-like_ATP-bd"/>
</dbReference>
<dbReference type="EMBL" id="FPIA01000023">
    <property type="protein sequence ID" value="SFV88244.1"/>
    <property type="molecule type" value="Genomic_DNA"/>
</dbReference>
<feature type="domain" description="ABC transporter" evidence="5">
    <location>
        <begin position="5"/>
        <end position="223"/>
    </location>
</feature>
<evidence type="ECO:0000256" key="1">
    <source>
        <dbReference type="ARBA" id="ARBA00005417"/>
    </source>
</evidence>
<dbReference type="FunFam" id="3.40.50.300:FF:000032">
    <property type="entry name" value="Export ABC transporter ATP-binding protein"/>
    <property type="match status" value="1"/>
</dbReference>
<dbReference type="AlphaFoldDB" id="A0A1W1E2P3"/>
<dbReference type="SMART" id="SM00382">
    <property type="entry name" value="AAA"/>
    <property type="match status" value="1"/>
</dbReference>
<dbReference type="SUPFAM" id="SSF52540">
    <property type="entry name" value="P-loop containing nucleoside triphosphate hydrolases"/>
    <property type="match status" value="1"/>
</dbReference>
<evidence type="ECO:0000256" key="4">
    <source>
        <dbReference type="ARBA" id="ARBA00022840"/>
    </source>
</evidence>
<name>A0A1W1E2P3_9ZZZZ</name>
<comment type="similarity">
    <text evidence="1">Belongs to the ABC transporter superfamily.</text>
</comment>
<keyword evidence="2" id="KW-0813">Transport</keyword>
<evidence type="ECO:0000313" key="6">
    <source>
        <dbReference type="EMBL" id="SFV88244.1"/>
    </source>
</evidence>
<dbReference type="GO" id="GO:0022857">
    <property type="term" value="F:transmembrane transporter activity"/>
    <property type="evidence" value="ECO:0007669"/>
    <property type="project" value="UniProtKB-ARBA"/>
</dbReference>
<dbReference type="InterPro" id="IPR017911">
    <property type="entry name" value="MacB-like_ATP-bd"/>
</dbReference>
<keyword evidence="3" id="KW-0547">Nucleotide-binding</keyword>
<dbReference type="PANTHER" id="PTHR42798:SF7">
    <property type="entry name" value="ALPHA-D-RIBOSE 1-METHYLPHOSPHONATE 5-TRIPHOSPHATE SYNTHASE SUBUNIT PHNL"/>
    <property type="match status" value="1"/>
</dbReference>
<dbReference type="Gene3D" id="3.40.50.300">
    <property type="entry name" value="P-loop containing nucleotide triphosphate hydrolases"/>
    <property type="match status" value="1"/>
</dbReference>
<dbReference type="PANTHER" id="PTHR42798">
    <property type="entry name" value="LIPOPROTEIN-RELEASING SYSTEM ATP-BINDING PROTEIN LOLD"/>
    <property type="match status" value="1"/>
</dbReference>
<evidence type="ECO:0000259" key="5">
    <source>
        <dbReference type="PROSITE" id="PS50893"/>
    </source>
</evidence>
<dbReference type="CDD" id="cd03255">
    <property type="entry name" value="ABC_MJ0796_LolCDE_FtsE"/>
    <property type="match status" value="1"/>
</dbReference>
<dbReference type="GO" id="GO:0005524">
    <property type="term" value="F:ATP binding"/>
    <property type="evidence" value="ECO:0007669"/>
    <property type="project" value="UniProtKB-KW"/>
</dbReference>
<organism evidence="6">
    <name type="scientific">hydrothermal vent metagenome</name>
    <dbReference type="NCBI Taxonomy" id="652676"/>
    <lineage>
        <taxon>unclassified sequences</taxon>
        <taxon>metagenomes</taxon>
        <taxon>ecological metagenomes</taxon>
    </lineage>
</organism>
<dbReference type="InterPro" id="IPR003593">
    <property type="entry name" value="AAA+_ATPase"/>
</dbReference>
<dbReference type="PROSITE" id="PS00211">
    <property type="entry name" value="ABC_TRANSPORTER_1"/>
    <property type="match status" value="1"/>
</dbReference>
<dbReference type="InterPro" id="IPR017871">
    <property type="entry name" value="ABC_transporter-like_CS"/>
</dbReference>
<evidence type="ECO:0000256" key="2">
    <source>
        <dbReference type="ARBA" id="ARBA00022448"/>
    </source>
</evidence>